<keyword evidence="2" id="KW-1185">Reference proteome</keyword>
<accession>A0ABW9JBB3</accession>
<evidence type="ECO:0000313" key="1">
    <source>
        <dbReference type="EMBL" id="MFN0257774.1"/>
    </source>
</evidence>
<protein>
    <submittedName>
        <fullName evidence="1">Uncharacterized protein</fullName>
    </submittedName>
</protein>
<dbReference type="Proteomes" id="UP001517247">
    <property type="component" value="Unassembled WGS sequence"/>
</dbReference>
<comment type="caution">
    <text evidence="1">The sequence shown here is derived from an EMBL/GenBank/DDBJ whole genome shotgun (WGS) entry which is preliminary data.</text>
</comment>
<reference evidence="1 2" key="1">
    <citation type="submission" date="2024-12" db="EMBL/GenBank/DDBJ databases">
        <authorList>
            <person name="Hu S."/>
        </authorList>
    </citation>
    <scope>NUCLEOTIDE SEQUENCE [LARGE SCALE GENOMIC DNA]</scope>
    <source>
        <strain evidence="1 2">THG-T11</strain>
    </source>
</reference>
<sequence>MKSSNHQQALEAATYLIEILDDALDYTPGQLHQNDDQLALEVTHLGTKFSIAILFKKGLQLRPSFNAGIMQTECAKIRNFVEDLECYLKVAYNW</sequence>
<organism evidence="1 2">
    <name type="scientific">Pedobacter ureilyticus</name>
    <dbReference type="NCBI Taxonomy" id="1393051"/>
    <lineage>
        <taxon>Bacteria</taxon>
        <taxon>Pseudomonadati</taxon>
        <taxon>Bacteroidota</taxon>
        <taxon>Sphingobacteriia</taxon>
        <taxon>Sphingobacteriales</taxon>
        <taxon>Sphingobacteriaceae</taxon>
        <taxon>Pedobacter</taxon>
    </lineage>
</organism>
<gene>
    <name evidence="1" type="ORF">E6A44_019475</name>
</gene>
<evidence type="ECO:0000313" key="2">
    <source>
        <dbReference type="Proteomes" id="UP001517247"/>
    </source>
</evidence>
<proteinExistence type="predicted"/>
<dbReference type="EMBL" id="SSHJ02000010">
    <property type="protein sequence ID" value="MFN0257774.1"/>
    <property type="molecule type" value="Genomic_DNA"/>
</dbReference>
<dbReference type="RefSeq" id="WP_138724852.1">
    <property type="nucleotide sequence ID" value="NZ_SSHJ02000010.1"/>
</dbReference>
<name>A0ABW9JBB3_9SPHI</name>